<evidence type="ECO:0000256" key="3">
    <source>
        <dbReference type="ARBA" id="ARBA00022737"/>
    </source>
</evidence>
<dbReference type="Gene3D" id="1.20.5.4130">
    <property type="match status" value="1"/>
</dbReference>
<dbReference type="PANTHER" id="PTHR19338:SF65">
    <property type="entry name" value="OS06G0163900 PROTEIN"/>
    <property type="match status" value="1"/>
</dbReference>
<keyword evidence="3" id="KW-0677">Repeat</keyword>
<sequence>MESLRAAGVAVFGDRGISSMVATKTGSAVADVDSSRPLPGSQGRPSPLLSSELPSYRWCIRGGYFEIYGGGSSVFSDSGRPPAPSVGPGVMNALLCKLSKLLEDEYSRLKGVRRQITFLRDELSSMNAVLETLADAEQLDPLKREWRDKELRTCLKGFFSKLRKLKARREIADEIEQLKIRTIEASERRRRYDFLEPAQSSGASSAVDPRLPALYEDAARLVGIDGPKEHILGWFCKEKEHDDLKG</sequence>
<dbReference type="CDD" id="cd14798">
    <property type="entry name" value="RX-CC_like"/>
    <property type="match status" value="1"/>
</dbReference>
<dbReference type="GO" id="GO:0006952">
    <property type="term" value="P:defense response"/>
    <property type="evidence" value="ECO:0007669"/>
    <property type="project" value="UniProtKB-KW"/>
</dbReference>
<dbReference type="eggNOG" id="KOG4658">
    <property type="taxonomic scope" value="Eukaryota"/>
</dbReference>
<reference evidence="7" key="1">
    <citation type="journal article" date="2013" name="Nature">
        <title>Draft genome of the wheat A-genome progenitor Triticum urartu.</title>
        <authorList>
            <person name="Ling H.Q."/>
            <person name="Zhao S."/>
            <person name="Liu D."/>
            <person name="Wang J."/>
            <person name="Sun H."/>
            <person name="Zhang C."/>
            <person name="Fan H."/>
            <person name="Li D."/>
            <person name="Dong L."/>
            <person name="Tao Y."/>
            <person name="Gao C."/>
            <person name="Wu H."/>
            <person name="Li Y."/>
            <person name="Cui Y."/>
            <person name="Guo X."/>
            <person name="Zheng S."/>
            <person name="Wang B."/>
            <person name="Yu K."/>
            <person name="Liang Q."/>
            <person name="Yang W."/>
            <person name="Lou X."/>
            <person name="Chen J."/>
            <person name="Feng M."/>
            <person name="Jian J."/>
            <person name="Zhang X."/>
            <person name="Luo G."/>
            <person name="Jiang Y."/>
            <person name="Liu J."/>
            <person name="Wang Z."/>
            <person name="Sha Y."/>
            <person name="Zhang B."/>
            <person name="Wu H."/>
            <person name="Tang D."/>
            <person name="Shen Q."/>
            <person name="Xue P."/>
            <person name="Zou S."/>
            <person name="Wang X."/>
            <person name="Liu X."/>
            <person name="Wang F."/>
            <person name="Yang Y."/>
            <person name="An X."/>
            <person name="Dong Z."/>
            <person name="Zhang K."/>
            <person name="Zhang X."/>
            <person name="Luo M.C."/>
            <person name="Dvorak J."/>
            <person name="Tong Y."/>
            <person name="Wang J."/>
            <person name="Yang H."/>
            <person name="Li Z."/>
            <person name="Wang D."/>
            <person name="Zhang A."/>
            <person name="Wang J."/>
        </authorList>
    </citation>
    <scope>NUCLEOTIDE SEQUENCE</scope>
</reference>
<keyword evidence="5" id="KW-0611">Plant defense</keyword>
<feature type="domain" description="Disease resistance N-terminal" evidence="6">
    <location>
        <begin position="90"/>
        <end position="149"/>
    </location>
</feature>
<evidence type="ECO:0000256" key="2">
    <source>
        <dbReference type="ARBA" id="ARBA00022614"/>
    </source>
</evidence>
<dbReference type="STRING" id="4572.M7ZJU8"/>
<evidence type="ECO:0000256" key="5">
    <source>
        <dbReference type="ARBA" id="ARBA00022821"/>
    </source>
</evidence>
<proteinExistence type="inferred from homology"/>
<evidence type="ECO:0000256" key="1">
    <source>
        <dbReference type="ARBA" id="ARBA00008894"/>
    </source>
</evidence>
<dbReference type="GO" id="GO:0000166">
    <property type="term" value="F:nucleotide binding"/>
    <property type="evidence" value="ECO:0007669"/>
    <property type="project" value="UniProtKB-KW"/>
</dbReference>
<comment type="similarity">
    <text evidence="1">Belongs to the disease resistance NB-LRR family.</text>
</comment>
<dbReference type="InterPro" id="IPR041118">
    <property type="entry name" value="Rx_N"/>
</dbReference>
<dbReference type="EMBL" id="KD205190">
    <property type="protein sequence ID" value="EMS52600.1"/>
    <property type="molecule type" value="Genomic_DNA"/>
</dbReference>
<evidence type="ECO:0000313" key="7">
    <source>
        <dbReference type="EMBL" id="EMS52600.1"/>
    </source>
</evidence>
<name>M7ZJU8_TRIUA</name>
<dbReference type="Pfam" id="PF18052">
    <property type="entry name" value="Rx_N"/>
    <property type="match status" value="1"/>
</dbReference>
<protein>
    <recommendedName>
        <fullName evidence="6">Disease resistance N-terminal domain-containing protein</fullName>
    </recommendedName>
</protein>
<keyword evidence="2" id="KW-0433">Leucine-rich repeat</keyword>
<organism evidence="7">
    <name type="scientific">Triticum urartu</name>
    <name type="common">Red wild einkorn</name>
    <name type="synonym">Crithodium urartu</name>
    <dbReference type="NCBI Taxonomy" id="4572"/>
    <lineage>
        <taxon>Eukaryota</taxon>
        <taxon>Viridiplantae</taxon>
        <taxon>Streptophyta</taxon>
        <taxon>Embryophyta</taxon>
        <taxon>Tracheophyta</taxon>
        <taxon>Spermatophyta</taxon>
        <taxon>Magnoliopsida</taxon>
        <taxon>Liliopsida</taxon>
        <taxon>Poales</taxon>
        <taxon>Poaceae</taxon>
        <taxon>BOP clade</taxon>
        <taxon>Pooideae</taxon>
        <taxon>Triticodae</taxon>
        <taxon>Triticeae</taxon>
        <taxon>Triticinae</taxon>
        <taxon>Triticum</taxon>
    </lineage>
</organism>
<gene>
    <name evidence="7" type="ORF">TRIUR3_11015</name>
</gene>
<dbReference type="PANTHER" id="PTHR19338">
    <property type="entry name" value="TRANSLOCASE OF INNER MITOCHONDRIAL MEMBRANE 13 HOMOLOG"/>
    <property type="match status" value="1"/>
</dbReference>
<evidence type="ECO:0000256" key="4">
    <source>
        <dbReference type="ARBA" id="ARBA00022741"/>
    </source>
</evidence>
<dbReference type="AlphaFoldDB" id="M7ZJU8"/>
<accession>M7ZJU8</accession>
<dbReference type="InterPro" id="IPR038005">
    <property type="entry name" value="RX-like_CC"/>
</dbReference>
<keyword evidence="4" id="KW-0547">Nucleotide-binding</keyword>
<dbReference type="OMA" id="DHERDEH"/>
<evidence type="ECO:0000259" key="6">
    <source>
        <dbReference type="Pfam" id="PF18052"/>
    </source>
</evidence>